<sequence>MSSFVTHTVQNQVPPLEDYSLYDTDPALREAVQREGAQAWEGDLAAHGAWLGRAQTLAAGAEANRCPPRLMSYDPSGHRIDHVEFHPAWNLLMTGIMARGLHSRAWAQAVPGAQVARAAAYLMQGQVEAGTLCPTTMTFAAVPLLQREPSGAVDFAGQWLPALYSREFDGADAPLAAKRSALVGMGLTEKQGGSDLRAVNTRAVPLGAAGRGNAYQLVGHKWFFSVPQADAHLVLAHTDEGLSCLFVPRWIPDGPRNAIRVRRLKDKLGNRSNASAEVEFEDAWGVMVGEPGRGLAVLLEMAATTRLDCVLGSAALLRQALVQSLHHAQHRHAFGKPLIAQPLMRNVLADLALESEAAMVLALRLARAVDACAATRADTQARALVRVGTPAAKLWICKRAIHAVAECMEVWGGNGYVEEGPMPRLYRETPVNSIWEGSGNVMALDVLRALQREPDALPALEQEFAQAAGQYREFDTALAAWRALLADRPQAEFQARRIACRLARLWQAALLIQHAPAAVAQAFVASRLHADGGVFGELAAGAESGAILARAWPSAAAC</sequence>
<feature type="domain" description="Acyl-CoA oxidase/dehydrogenase middle" evidence="6">
    <location>
        <begin position="185"/>
        <end position="282"/>
    </location>
</feature>
<dbReference type="InterPro" id="IPR041504">
    <property type="entry name" value="AidB_N"/>
</dbReference>
<protein>
    <submittedName>
        <fullName evidence="8">Acyl-CoA dehydrogenase</fullName>
    </submittedName>
</protein>
<dbReference type="Proteomes" id="UP000037511">
    <property type="component" value="Unassembled WGS sequence"/>
</dbReference>
<proteinExistence type="inferred from homology"/>
<keyword evidence="4" id="KW-0274">FAD</keyword>
<comment type="similarity">
    <text evidence="2">Belongs to the acyl-CoA dehydrogenase family.</text>
</comment>
<dbReference type="InterPro" id="IPR006091">
    <property type="entry name" value="Acyl-CoA_Oxase/DH_mid-dom"/>
</dbReference>
<dbReference type="EMBL" id="LGVG01000087">
    <property type="protein sequence ID" value="KNE21771.1"/>
    <property type="molecule type" value="Genomic_DNA"/>
</dbReference>
<evidence type="ECO:0000256" key="2">
    <source>
        <dbReference type="ARBA" id="ARBA00009347"/>
    </source>
</evidence>
<dbReference type="InterPro" id="IPR009100">
    <property type="entry name" value="AcylCoA_DH/oxidase_NM_dom_sf"/>
</dbReference>
<dbReference type="PANTHER" id="PTHR42707">
    <property type="entry name" value="ACYL-COA DEHYDROGENASE"/>
    <property type="match status" value="1"/>
</dbReference>
<dbReference type="InterPro" id="IPR036250">
    <property type="entry name" value="AcylCo_DH-like_C"/>
</dbReference>
<dbReference type="Pfam" id="PF18158">
    <property type="entry name" value="AidB_N"/>
    <property type="match status" value="1"/>
</dbReference>
<evidence type="ECO:0000256" key="3">
    <source>
        <dbReference type="ARBA" id="ARBA00022630"/>
    </source>
</evidence>
<gene>
    <name evidence="8" type="ORF">AFM18_29340</name>
</gene>
<evidence type="ECO:0000256" key="1">
    <source>
        <dbReference type="ARBA" id="ARBA00001974"/>
    </source>
</evidence>
<dbReference type="PROSITE" id="PS00073">
    <property type="entry name" value="ACYL_COA_DH_2"/>
    <property type="match status" value="1"/>
</dbReference>
<keyword evidence="3" id="KW-0285">Flavoprotein</keyword>
<dbReference type="PANTHER" id="PTHR42707:SF3">
    <property type="entry name" value="ACYL-COA DEHYDROGENASE AIDB-RELATED"/>
    <property type="match status" value="1"/>
</dbReference>
<name>A0AAW3HUP8_9BURK</name>
<dbReference type="GO" id="GO:0003995">
    <property type="term" value="F:acyl-CoA dehydrogenase activity"/>
    <property type="evidence" value="ECO:0007669"/>
    <property type="project" value="InterPro"/>
</dbReference>
<dbReference type="Pfam" id="PF02770">
    <property type="entry name" value="Acyl-CoA_dh_M"/>
    <property type="match status" value="1"/>
</dbReference>
<dbReference type="InterPro" id="IPR006089">
    <property type="entry name" value="Acyl-CoA_DH_CS"/>
</dbReference>
<evidence type="ECO:0000259" key="5">
    <source>
        <dbReference type="Pfam" id="PF00441"/>
    </source>
</evidence>
<dbReference type="InterPro" id="IPR052904">
    <property type="entry name" value="Acyl-CoA_dehydrogenase-like"/>
</dbReference>
<dbReference type="SUPFAM" id="SSF47203">
    <property type="entry name" value="Acyl-CoA dehydrogenase C-terminal domain-like"/>
    <property type="match status" value="1"/>
</dbReference>
<evidence type="ECO:0000313" key="8">
    <source>
        <dbReference type="EMBL" id="KNE21771.1"/>
    </source>
</evidence>
<comment type="cofactor">
    <cofactor evidence="1">
        <name>FAD</name>
        <dbReference type="ChEBI" id="CHEBI:57692"/>
    </cofactor>
</comment>
<evidence type="ECO:0000259" key="7">
    <source>
        <dbReference type="Pfam" id="PF18158"/>
    </source>
</evidence>
<dbReference type="AlphaFoldDB" id="A0AAW3HUP8"/>
<evidence type="ECO:0000256" key="4">
    <source>
        <dbReference type="ARBA" id="ARBA00022827"/>
    </source>
</evidence>
<dbReference type="Gene3D" id="6.10.250.600">
    <property type="match status" value="1"/>
</dbReference>
<dbReference type="NCBIfam" id="NF008594">
    <property type="entry name" value="PRK11561.1"/>
    <property type="match status" value="1"/>
</dbReference>
<evidence type="ECO:0000313" key="9">
    <source>
        <dbReference type="Proteomes" id="UP000037511"/>
    </source>
</evidence>
<dbReference type="PROSITE" id="PS00072">
    <property type="entry name" value="ACYL_COA_DH_1"/>
    <property type="match status" value="1"/>
</dbReference>
<dbReference type="SUPFAM" id="SSF56645">
    <property type="entry name" value="Acyl-CoA dehydrogenase NM domain-like"/>
    <property type="match status" value="1"/>
</dbReference>
<evidence type="ECO:0000259" key="6">
    <source>
        <dbReference type="Pfam" id="PF02770"/>
    </source>
</evidence>
<feature type="domain" description="Adaptive response protein AidB N-terminal" evidence="7">
    <location>
        <begin position="11"/>
        <end position="169"/>
    </location>
</feature>
<dbReference type="InterPro" id="IPR009075">
    <property type="entry name" value="AcylCo_DH/oxidase_C"/>
</dbReference>
<comment type="caution">
    <text evidence="8">The sequence shown here is derived from an EMBL/GenBank/DDBJ whole genome shotgun (WGS) entry which is preliminary data.</text>
</comment>
<dbReference type="Gene3D" id="1.20.140.10">
    <property type="entry name" value="Butyryl-CoA Dehydrogenase, subunit A, domain 3"/>
    <property type="match status" value="1"/>
</dbReference>
<feature type="domain" description="Acyl-CoA dehydrogenase/oxidase C-terminal" evidence="5">
    <location>
        <begin position="292"/>
        <end position="450"/>
    </location>
</feature>
<reference evidence="8 9" key="1">
    <citation type="submission" date="2015-07" db="EMBL/GenBank/DDBJ databases">
        <title>Draft genome of Achromobacter spanius.</title>
        <authorList>
            <person name="Wang X."/>
        </authorList>
    </citation>
    <scope>NUCLEOTIDE SEQUENCE [LARGE SCALE GENOMIC DNA]</scope>
    <source>
        <strain evidence="8 9">CGMCC9173</strain>
    </source>
</reference>
<accession>A0AAW3HUP8</accession>
<organism evidence="8 9">
    <name type="scientific">Achromobacter spanius</name>
    <dbReference type="NCBI Taxonomy" id="217203"/>
    <lineage>
        <taxon>Bacteria</taxon>
        <taxon>Pseudomonadati</taxon>
        <taxon>Pseudomonadota</taxon>
        <taxon>Betaproteobacteria</taxon>
        <taxon>Burkholderiales</taxon>
        <taxon>Alcaligenaceae</taxon>
        <taxon>Achromobacter</taxon>
    </lineage>
</organism>
<dbReference type="Pfam" id="PF00441">
    <property type="entry name" value="Acyl-CoA_dh_1"/>
    <property type="match status" value="1"/>
</dbReference>
<dbReference type="Gene3D" id="2.40.110.20">
    <property type="match status" value="1"/>
</dbReference>
<dbReference type="RefSeq" id="WP_050450415.1">
    <property type="nucleotide sequence ID" value="NZ_LGVG01000087.1"/>
</dbReference>